<name>A0A8H6YU88_9AGAR</name>
<dbReference type="InterPro" id="IPR000477">
    <property type="entry name" value="RT_dom"/>
</dbReference>
<dbReference type="Proteomes" id="UP000620124">
    <property type="component" value="Unassembled WGS sequence"/>
</dbReference>
<keyword evidence="2" id="KW-0812">Transmembrane</keyword>
<sequence length="952" mass="106778">MHKMAFKVHIEEIEDEYWEMEARMPKAWIGILEDNEFKNGRIGEEYFEKEDPLDMGDPAEEKTLEVYNAEVELPPPPVPDAKPIALRRKRNPKPGSSAIGVSVLAVRGWVGSVENTPVDLRIDSGADITLVSEEFHKNLSSPLPIREGHKMNLAQLTDKGTTIRGFTKLKIFVPADSGDILELEAEAYVVKGMAVPILLGEDFQMNYELGVSRNVEAGTKISFRGTPFEVEATGVESFAGRAEAHALASNLTVHARNVTKVKEHRRAKARRRRRRRRNGVEVRTICTAEDYQIREHECRIIRVDGDFSEDREWLVERNLLANADDSFFSIPNMLISARKPVIGVSNLSSRPRVIRKGEVLGVLTDPQEYFDKPNSQEGWSNMRHRTALLSALIQVRMDADASIKKEPVSTAASDRILRSRLLGADTRIRTDFGSGVPPSEENEKNGVHIHDEAGRLPNGKENLPENPDEAESYGPKTAAMPDNSFYPSEDMEKLLDVGSLPERLKVKAWEMLRRRVRAFGFDGRLGHLDAKARIRVKEGVEPIAVPMYGSSPEKKRVIDAQLDKWFEQGVIEPSNSPWSAPVVIAYQNGKPRFCVDYRKLNAVTVADEFPIPRQSEILSSLSGAQVLSSLDALSGFNQLDMAPEDVEKTAFRTHRGLAQFRCMPFGLRNGPPIFQRIMQGILAPYLWLFCLVYINDIVVYSKSYDDHLEHLDKVLGAIEEAGVTLSPTKCHLFYSSILLLGHKVSRLGLSTHREKMQAILDLERPRKLSQLQAFLGMVVYFSAFIPFYASICAPLFQLLRKGSRWTWGDEQEHAFRAAKVVLQSAPLLGHPMEGLPYRLYSDASDEAAGVALQQVQPILVRDLKGTKAYARLEKAYGAKLPPPRLVTKLSTKSDDTAFQDEWGPTLDETTVHVERVIGYWSRSFKGAGNTLFDNRKGSFSSKGRLGQISTVH</sequence>
<protein>
    <submittedName>
        <fullName evidence="5">Retrovirus-related Pol polyprotein from transposon opus</fullName>
    </submittedName>
</protein>
<gene>
    <name evidence="5" type="ORF">MVEN_00406200</name>
</gene>
<dbReference type="OrthoDB" id="3068303at2759"/>
<dbReference type="PANTHER" id="PTHR33064:SF37">
    <property type="entry name" value="RIBONUCLEASE H"/>
    <property type="match status" value="1"/>
</dbReference>
<feature type="region of interest" description="Disordered" evidence="1">
    <location>
        <begin position="429"/>
        <end position="480"/>
    </location>
</feature>
<keyword evidence="2" id="KW-1133">Transmembrane helix</keyword>
<dbReference type="Pfam" id="PF17919">
    <property type="entry name" value="RT_RNaseH_2"/>
    <property type="match status" value="1"/>
</dbReference>
<feature type="transmembrane region" description="Helical" evidence="2">
    <location>
        <begin position="773"/>
        <end position="796"/>
    </location>
</feature>
<dbReference type="InterPro" id="IPR021109">
    <property type="entry name" value="Peptidase_aspartic_dom_sf"/>
</dbReference>
<proteinExistence type="predicted"/>
<dbReference type="FunFam" id="3.30.70.270:FF:000020">
    <property type="entry name" value="Transposon Tf2-6 polyprotein-like Protein"/>
    <property type="match status" value="1"/>
</dbReference>
<dbReference type="PANTHER" id="PTHR33064">
    <property type="entry name" value="POL PROTEIN"/>
    <property type="match status" value="1"/>
</dbReference>
<dbReference type="EMBL" id="JACAZI010000003">
    <property type="protein sequence ID" value="KAF7365342.1"/>
    <property type="molecule type" value="Genomic_DNA"/>
</dbReference>
<evidence type="ECO:0000313" key="6">
    <source>
        <dbReference type="Proteomes" id="UP000620124"/>
    </source>
</evidence>
<feature type="domain" description="Reverse transcriptase" evidence="3">
    <location>
        <begin position="589"/>
        <end position="744"/>
    </location>
</feature>
<dbReference type="InterPro" id="IPR051320">
    <property type="entry name" value="Viral_Replic_Matur_Polypro"/>
</dbReference>
<keyword evidence="6" id="KW-1185">Reference proteome</keyword>
<dbReference type="InterPro" id="IPR043128">
    <property type="entry name" value="Rev_trsase/Diguanyl_cyclase"/>
</dbReference>
<reference evidence="5" key="1">
    <citation type="submission" date="2020-05" db="EMBL/GenBank/DDBJ databases">
        <title>Mycena genomes resolve the evolution of fungal bioluminescence.</title>
        <authorList>
            <person name="Tsai I.J."/>
        </authorList>
    </citation>
    <scope>NUCLEOTIDE SEQUENCE</scope>
    <source>
        <strain evidence="5">CCC161011</strain>
    </source>
</reference>
<dbReference type="CDD" id="cd01647">
    <property type="entry name" value="RT_LTR"/>
    <property type="match status" value="1"/>
</dbReference>
<dbReference type="Pfam" id="PF00078">
    <property type="entry name" value="RVT_1"/>
    <property type="match status" value="1"/>
</dbReference>
<dbReference type="InterPro" id="IPR043502">
    <property type="entry name" value="DNA/RNA_pol_sf"/>
</dbReference>
<dbReference type="Gene3D" id="3.10.10.10">
    <property type="entry name" value="HIV Type 1 Reverse Transcriptase, subunit A, domain 1"/>
    <property type="match status" value="1"/>
</dbReference>
<feature type="compositionally biased region" description="Basic and acidic residues" evidence="1">
    <location>
        <begin position="441"/>
        <end position="454"/>
    </location>
</feature>
<evidence type="ECO:0000256" key="2">
    <source>
        <dbReference type="SAM" id="Phobius"/>
    </source>
</evidence>
<comment type="caution">
    <text evidence="5">The sequence shown here is derived from an EMBL/GenBank/DDBJ whole genome shotgun (WGS) entry which is preliminary data.</text>
</comment>
<dbReference type="InterPro" id="IPR041577">
    <property type="entry name" value="RT_RNaseH_2"/>
</dbReference>
<dbReference type="SUPFAM" id="SSF56672">
    <property type="entry name" value="DNA/RNA polymerases"/>
    <property type="match status" value="1"/>
</dbReference>
<feature type="domain" description="Reverse transcriptase/retrotransposon-derived protein RNase H-like" evidence="4">
    <location>
        <begin position="807"/>
        <end position="857"/>
    </location>
</feature>
<dbReference type="Gene3D" id="2.40.70.10">
    <property type="entry name" value="Acid Proteases"/>
    <property type="match status" value="1"/>
</dbReference>
<keyword evidence="2" id="KW-0472">Membrane</keyword>
<evidence type="ECO:0000259" key="4">
    <source>
        <dbReference type="Pfam" id="PF17919"/>
    </source>
</evidence>
<dbReference type="AlphaFoldDB" id="A0A8H6YU88"/>
<dbReference type="Gene3D" id="3.30.70.270">
    <property type="match status" value="2"/>
</dbReference>
<evidence type="ECO:0000256" key="1">
    <source>
        <dbReference type="SAM" id="MobiDB-lite"/>
    </source>
</evidence>
<evidence type="ECO:0000259" key="3">
    <source>
        <dbReference type="Pfam" id="PF00078"/>
    </source>
</evidence>
<organism evidence="5 6">
    <name type="scientific">Mycena venus</name>
    <dbReference type="NCBI Taxonomy" id="2733690"/>
    <lineage>
        <taxon>Eukaryota</taxon>
        <taxon>Fungi</taxon>
        <taxon>Dikarya</taxon>
        <taxon>Basidiomycota</taxon>
        <taxon>Agaricomycotina</taxon>
        <taxon>Agaricomycetes</taxon>
        <taxon>Agaricomycetidae</taxon>
        <taxon>Agaricales</taxon>
        <taxon>Marasmiineae</taxon>
        <taxon>Mycenaceae</taxon>
        <taxon>Mycena</taxon>
    </lineage>
</organism>
<evidence type="ECO:0000313" key="5">
    <source>
        <dbReference type="EMBL" id="KAF7365342.1"/>
    </source>
</evidence>
<accession>A0A8H6YU88</accession>
<dbReference type="CDD" id="cd00303">
    <property type="entry name" value="retropepsin_like"/>
    <property type="match status" value="1"/>
</dbReference>